<organism evidence="3 4">
    <name type="scientific">Geothermobacter hydrogeniphilus</name>
    <dbReference type="NCBI Taxonomy" id="1969733"/>
    <lineage>
        <taxon>Bacteria</taxon>
        <taxon>Pseudomonadati</taxon>
        <taxon>Thermodesulfobacteriota</taxon>
        <taxon>Desulfuromonadia</taxon>
        <taxon>Desulfuromonadales</taxon>
        <taxon>Geothermobacteraceae</taxon>
        <taxon>Geothermobacter</taxon>
    </lineage>
</organism>
<comment type="caution">
    <text evidence="3">The sequence shown here is derived from an EMBL/GenBank/DDBJ whole genome shotgun (WGS) entry which is preliminary data.</text>
</comment>
<dbReference type="CDD" id="cd00118">
    <property type="entry name" value="LysM"/>
    <property type="match status" value="1"/>
</dbReference>
<dbReference type="OrthoDB" id="370541at2"/>
<evidence type="ECO:0000313" key="4">
    <source>
        <dbReference type="Proteomes" id="UP000193136"/>
    </source>
</evidence>
<dbReference type="SUPFAM" id="SSF54106">
    <property type="entry name" value="LysM domain"/>
    <property type="match status" value="1"/>
</dbReference>
<dbReference type="Pfam" id="PF14346">
    <property type="entry name" value="DUF4398"/>
    <property type="match status" value="1"/>
</dbReference>
<name>A0A1X0XW38_9BACT</name>
<dbReference type="InterPro" id="IPR018392">
    <property type="entry name" value="LysM"/>
</dbReference>
<dbReference type="PANTHER" id="PTHR34700:SF4">
    <property type="entry name" value="PHAGE-LIKE ELEMENT PBSX PROTEIN XKDP"/>
    <property type="match status" value="1"/>
</dbReference>
<dbReference type="InterPro" id="IPR025511">
    <property type="entry name" value="DUF4398"/>
</dbReference>
<feature type="region of interest" description="Disordered" evidence="1">
    <location>
        <begin position="107"/>
        <end position="148"/>
    </location>
</feature>
<dbReference type="STRING" id="1969733.B5V00_14270"/>
<dbReference type="Proteomes" id="UP000193136">
    <property type="component" value="Unassembled WGS sequence"/>
</dbReference>
<sequence>MPMLQPLQKLLLPATISLIILLAGCAKPPQAELAAARQAVARAYAAGAMELAGDDYQAARAALRNAERLSDRGEYKAARDILSTAEAQAKLAAATAREKRARIERERLKKKQREELRRRQELAAQKKKHRRTAKAKPKPKPEPPAPVNHYTVKAGETLWQIAARPEVYNDELLWPLLYKSNRDQITDPRKIYAGQELIVPRKLTTDDKNAARAEARTSGIYPLSGKPAPTN</sequence>
<feature type="domain" description="LysM" evidence="2">
    <location>
        <begin position="148"/>
        <end position="199"/>
    </location>
</feature>
<accession>A0A1X0XW38</accession>
<dbReference type="InterPro" id="IPR052196">
    <property type="entry name" value="Bact_Kbp"/>
</dbReference>
<proteinExistence type="predicted"/>
<keyword evidence="4" id="KW-1185">Reference proteome</keyword>
<dbReference type="PROSITE" id="PS51782">
    <property type="entry name" value="LYSM"/>
    <property type="match status" value="1"/>
</dbReference>
<dbReference type="InterPro" id="IPR036779">
    <property type="entry name" value="LysM_dom_sf"/>
</dbReference>
<evidence type="ECO:0000313" key="3">
    <source>
        <dbReference type="EMBL" id="ORJ57097.1"/>
    </source>
</evidence>
<protein>
    <recommendedName>
        <fullName evidence="2">LysM domain-containing protein</fullName>
    </recommendedName>
</protein>
<feature type="compositionally biased region" description="Basic residues" evidence="1">
    <location>
        <begin position="125"/>
        <end position="138"/>
    </location>
</feature>
<dbReference type="PANTHER" id="PTHR34700">
    <property type="entry name" value="POTASSIUM BINDING PROTEIN KBP"/>
    <property type="match status" value="1"/>
</dbReference>
<feature type="compositionally biased region" description="Basic and acidic residues" evidence="1">
    <location>
        <begin position="107"/>
        <end position="121"/>
    </location>
</feature>
<evidence type="ECO:0000259" key="2">
    <source>
        <dbReference type="PROSITE" id="PS51782"/>
    </source>
</evidence>
<dbReference type="Gene3D" id="3.10.350.10">
    <property type="entry name" value="LysM domain"/>
    <property type="match status" value="1"/>
</dbReference>
<dbReference type="AlphaFoldDB" id="A0A1X0XW38"/>
<gene>
    <name evidence="3" type="ORF">B5V00_14270</name>
</gene>
<dbReference type="SMART" id="SM00257">
    <property type="entry name" value="LysM"/>
    <property type="match status" value="1"/>
</dbReference>
<evidence type="ECO:0000256" key="1">
    <source>
        <dbReference type="SAM" id="MobiDB-lite"/>
    </source>
</evidence>
<feature type="region of interest" description="Disordered" evidence="1">
    <location>
        <begin position="207"/>
        <end position="231"/>
    </location>
</feature>
<reference evidence="3 4" key="1">
    <citation type="submission" date="2017-03" db="EMBL/GenBank/DDBJ databases">
        <title>Genome sequence of Geothermobacter sp. EPR-M, Deep-Sea Iron Reducer.</title>
        <authorList>
            <person name="Tully B."/>
            <person name="Savalia P."/>
            <person name="Abuyen K."/>
            <person name="Baughan C."/>
            <person name="Romero E."/>
            <person name="Ronkowski C."/>
            <person name="Torres B."/>
            <person name="Tremblay J."/>
            <person name="Trujillo A."/>
            <person name="Tyler M."/>
            <person name="Perez-Rodriguez I."/>
            <person name="Amend J."/>
        </authorList>
    </citation>
    <scope>NUCLEOTIDE SEQUENCE [LARGE SCALE GENOMIC DNA]</scope>
    <source>
        <strain evidence="3 4">EPR-M</strain>
    </source>
</reference>
<dbReference type="EMBL" id="NAAD01000022">
    <property type="protein sequence ID" value="ORJ57097.1"/>
    <property type="molecule type" value="Genomic_DNA"/>
</dbReference>
<dbReference type="Pfam" id="PF01476">
    <property type="entry name" value="LysM"/>
    <property type="match status" value="1"/>
</dbReference>
<dbReference type="Gene3D" id="1.20.1270.390">
    <property type="match status" value="1"/>
</dbReference>